<evidence type="ECO:0000256" key="1">
    <source>
        <dbReference type="SAM" id="SignalP"/>
    </source>
</evidence>
<evidence type="ECO:0000313" key="3">
    <source>
        <dbReference type="Proteomes" id="UP000181981"/>
    </source>
</evidence>
<reference evidence="2 3" key="1">
    <citation type="submission" date="2016-10" db="EMBL/GenBank/DDBJ databases">
        <authorList>
            <person name="de Groot N.N."/>
        </authorList>
    </citation>
    <scope>NUCLEOTIDE SEQUENCE [LARGE SCALE GENOMIC DNA]</scope>
    <source>
        <strain evidence="2 3">DSM 25947</strain>
    </source>
</reference>
<sequence length="240" mass="27372">MKLILFSILLIPMLVFSQSEGAKWNYPVKPGSKVWNSLKNNAEKVQNCQIPSDVLATMNTRDLLKVCLNYPLLPDIFAFNNIKDGFTKFENDFNGFQELLKRDDAPDELLKKYKSIEPSAIPASGTILEKGNYVLSMSFIELFISHPLIIKKINTNSKKEIIKELLLKKGKKKNQPDWYQTTGIQTNYLAITSIVLSDSDKFKSELDMTKVSPYIYSGVLTTPEILNQIDQVTNKYLKNH</sequence>
<evidence type="ECO:0000313" key="2">
    <source>
        <dbReference type="EMBL" id="SET24319.1"/>
    </source>
</evidence>
<dbReference type="EMBL" id="FOHT01000008">
    <property type="protein sequence ID" value="SET24319.1"/>
    <property type="molecule type" value="Genomic_DNA"/>
</dbReference>
<gene>
    <name evidence="2" type="ORF">SAMN05444285_108107</name>
</gene>
<protein>
    <submittedName>
        <fullName evidence="2">Uncharacterized protein</fullName>
    </submittedName>
</protein>
<feature type="signal peptide" evidence="1">
    <location>
        <begin position="1"/>
        <end position="22"/>
    </location>
</feature>
<accession>A0A1I0CX34</accession>
<keyword evidence="1" id="KW-0732">Signal</keyword>
<dbReference type="AlphaFoldDB" id="A0A1I0CX34"/>
<proteinExistence type="predicted"/>
<dbReference type="OrthoDB" id="883074at2"/>
<feature type="chain" id="PRO_5010256728" evidence="1">
    <location>
        <begin position="23"/>
        <end position="240"/>
    </location>
</feature>
<dbReference type="RefSeq" id="WP_139178045.1">
    <property type="nucleotide sequence ID" value="NZ_FOHT01000008.1"/>
</dbReference>
<dbReference type="Proteomes" id="UP000181981">
    <property type="component" value="Unassembled WGS sequence"/>
</dbReference>
<organism evidence="2 3">
    <name type="scientific">Draconibacterium orientale</name>
    <dbReference type="NCBI Taxonomy" id="1168034"/>
    <lineage>
        <taxon>Bacteria</taxon>
        <taxon>Pseudomonadati</taxon>
        <taxon>Bacteroidota</taxon>
        <taxon>Bacteroidia</taxon>
        <taxon>Marinilabiliales</taxon>
        <taxon>Prolixibacteraceae</taxon>
        <taxon>Draconibacterium</taxon>
    </lineage>
</organism>
<name>A0A1I0CX34_9BACT</name>